<dbReference type="AlphaFoldDB" id="A0A9P7ACG9"/>
<dbReference type="RefSeq" id="XP_041153957.1">
    <property type="nucleotide sequence ID" value="XM_041304290.1"/>
</dbReference>
<organism evidence="1 2">
    <name type="scientific">Suillus plorans</name>
    <dbReference type="NCBI Taxonomy" id="116603"/>
    <lineage>
        <taxon>Eukaryota</taxon>
        <taxon>Fungi</taxon>
        <taxon>Dikarya</taxon>
        <taxon>Basidiomycota</taxon>
        <taxon>Agaricomycotina</taxon>
        <taxon>Agaricomycetes</taxon>
        <taxon>Agaricomycetidae</taxon>
        <taxon>Boletales</taxon>
        <taxon>Suillineae</taxon>
        <taxon>Suillaceae</taxon>
        <taxon>Suillus</taxon>
    </lineage>
</organism>
<evidence type="ECO:0008006" key="3">
    <source>
        <dbReference type="Google" id="ProtNLM"/>
    </source>
</evidence>
<accession>A0A9P7ACG9</accession>
<dbReference type="Proteomes" id="UP000719766">
    <property type="component" value="Unassembled WGS sequence"/>
</dbReference>
<name>A0A9P7ACG9_9AGAM</name>
<reference evidence="1" key="1">
    <citation type="journal article" date="2020" name="New Phytol.">
        <title>Comparative genomics reveals dynamic genome evolution in host specialist ectomycorrhizal fungi.</title>
        <authorList>
            <person name="Lofgren L.A."/>
            <person name="Nguyen N.H."/>
            <person name="Vilgalys R."/>
            <person name="Ruytinx J."/>
            <person name="Liao H.L."/>
            <person name="Branco S."/>
            <person name="Kuo A."/>
            <person name="LaButti K."/>
            <person name="Lipzen A."/>
            <person name="Andreopoulos W."/>
            <person name="Pangilinan J."/>
            <person name="Riley R."/>
            <person name="Hundley H."/>
            <person name="Na H."/>
            <person name="Barry K."/>
            <person name="Grigoriev I.V."/>
            <person name="Stajich J.E."/>
            <person name="Kennedy P.G."/>
        </authorList>
    </citation>
    <scope>NUCLEOTIDE SEQUENCE</scope>
    <source>
        <strain evidence="1">S12</strain>
    </source>
</reference>
<dbReference type="EMBL" id="JABBWE010000091">
    <property type="protein sequence ID" value="KAG1786522.1"/>
    <property type="molecule type" value="Genomic_DNA"/>
</dbReference>
<dbReference type="GeneID" id="64598054"/>
<dbReference type="OrthoDB" id="3253362at2759"/>
<gene>
    <name evidence="1" type="ORF">HD556DRAFT_1414637</name>
</gene>
<proteinExistence type="predicted"/>
<evidence type="ECO:0000313" key="2">
    <source>
        <dbReference type="Proteomes" id="UP000719766"/>
    </source>
</evidence>
<evidence type="ECO:0000313" key="1">
    <source>
        <dbReference type="EMBL" id="KAG1786522.1"/>
    </source>
</evidence>
<comment type="caution">
    <text evidence="1">The sequence shown here is derived from an EMBL/GenBank/DDBJ whole genome shotgun (WGS) entry which is preliminary data.</text>
</comment>
<sequence>MQAFDSLSPVPDILSTLQTVLASSQVILSADLNTPYSKFPNTDHSTIELKDRSISALIIERQQQLDATFHQISALETVMDRLKDLQTQLVEKTHKITQSMNLHKGLLSPLWRLPNEVLPLIFIHCLPTHHHMWPTSRLAPMLLTKICRRWRAVATNMPKLWCRLHLQEAEGRDWQRIAFCYNSWLERSRGFQLSLSLRSFQGRLTNTQSLLQPYINQISSLSILVFRQVPELMMTDLLALEELTVTISYLDAIPAIAPSISRQWLTLRSLRLRGMVFNLHYLSYLDSVWAHLTNVEIAMDQPNAVIHLLRLCPNLSSFAIHAAFMHTGIQAVEPFTHTKLQSLHIDSSNSGLTNNLSHLFDALSLPKLRVFEARYVRTWPHEEFKAFLVRSNCPLVSLDMGFGVTTTDEQRAEYVAIIPSLEIIVDPMSRDHFI</sequence>
<protein>
    <recommendedName>
        <fullName evidence="3">F-box domain-containing protein</fullName>
    </recommendedName>
</protein>
<keyword evidence="2" id="KW-1185">Reference proteome</keyword>